<comment type="similarity">
    <text evidence="1">Belongs to the PrpF family.</text>
</comment>
<dbReference type="PANTHER" id="PTHR43709:SF2">
    <property type="entry name" value="DUF453 DOMAIN PROTEIN (AFU_ORTHOLOGUE AFUA_6G00360)"/>
    <property type="match status" value="1"/>
</dbReference>
<dbReference type="GO" id="GO:0016853">
    <property type="term" value="F:isomerase activity"/>
    <property type="evidence" value="ECO:0007669"/>
    <property type="project" value="UniProtKB-KW"/>
</dbReference>
<evidence type="ECO:0000313" key="3">
    <source>
        <dbReference type="EMBL" id="AGL84520.1"/>
    </source>
</evidence>
<dbReference type="Gene3D" id="3.10.310.10">
    <property type="entry name" value="Diaminopimelate Epimerase, Chain A, domain 1"/>
    <property type="match status" value="2"/>
</dbReference>
<sequence length="440" mass="46118">MRNRATPDRQATGPGIGRDGLSCCAAARCPCDKGLFHSPTLEAPAMPDLPKPAAIPEFPVCHARGGTSTGLILAREALPRDEALVEELLRHLMGVPLQGEWPGNSQITGLGRGGPTSNKVFIVERRPGETRMISTLAQLAAGKSAIDWSVNCGNMSAALPLYALQRGWLEPGEGGGQIEIYNSNTQTTMYARLGFANGRLLSDTRIPGVNGVFPGVDLFLDKPVGAKTGALFPTGKRVDLLDGIAATCIDVAVPMVILRAADLGKNGEETPAQLDADPQFKARLLELMVLGGLRMGLRKRDGSLMSADELRRSETIPKICIVSPAREGGDIATRYFTPQNAHPSLAVSGGCCLAAACLAEGTVAHALLARAPVLGEEPGEYPLAIENPAGVLETLINARLAGGELLIDGAAYRRSAQILLQGSTPLYNASPALIAALGSV</sequence>
<dbReference type="EMBL" id="CP003190">
    <property type="protein sequence ID" value="AGL84520.1"/>
    <property type="molecule type" value="Genomic_DNA"/>
</dbReference>
<dbReference type="SUPFAM" id="SSF54506">
    <property type="entry name" value="Diaminopimelate epimerase-like"/>
    <property type="match status" value="2"/>
</dbReference>
<dbReference type="PANTHER" id="PTHR43709">
    <property type="entry name" value="ACONITATE ISOMERASE-RELATED"/>
    <property type="match status" value="1"/>
</dbReference>
<dbReference type="Proteomes" id="UP000013940">
    <property type="component" value="Chromosome"/>
</dbReference>
<dbReference type="Pfam" id="PF04303">
    <property type="entry name" value="PrpF"/>
    <property type="match status" value="1"/>
</dbReference>
<gene>
    <name evidence="3" type="ORF">PFLCHA0_c27490</name>
</gene>
<evidence type="ECO:0000256" key="1">
    <source>
        <dbReference type="ARBA" id="ARBA00007673"/>
    </source>
</evidence>
<organism evidence="3 4">
    <name type="scientific">Pseudomonas protegens (strain DSM 19095 / LMG 27888 / CFBP 6595 / CHA0)</name>
    <dbReference type="NCBI Taxonomy" id="1124983"/>
    <lineage>
        <taxon>Bacteria</taxon>
        <taxon>Pseudomonadati</taxon>
        <taxon>Pseudomonadota</taxon>
        <taxon>Gammaproteobacteria</taxon>
        <taxon>Pseudomonadales</taxon>
        <taxon>Pseudomonadaceae</taxon>
        <taxon>Pseudomonas</taxon>
    </lineage>
</organism>
<dbReference type="eggNOG" id="COG2828">
    <property type="taxonomic scope" value="Bacteria"/>
</dbReference>
<dbReference type="InterPro" id="IPR007400">
    <property type="entry name" value="PrpF-like"/>
</dbReference>
<evidence type="ECO:0008006" key="5">
    <source>
        <dbReference type="Google" id="ProtNLM"/>
    </source>
</evidence>
<keyword evidence="2" id="KW-0413">Isomerase</keyword>
<evidence type="ECO:0000256" key="2">
    <source>
        <dbReference type="ARBA" id="ARBA00023235"/>
    </source>
</evidence>
<dbReference type="HOGENOM" id="CLU_026443_2_1_6"/>
<proteinExistence type="inferred from homology"/>
<evidence type="ECO:0000313" key="4">
    <source>
        <dbReference type="Proteomes" id="UP000013940"/>
    </source>
</evidence>
<reference evidence="4" key="1">
    <citation type="journal article" date="2014" name="Genome Announc.">
        <title>Full-genome sequence of the plant growth-promoting bacterium Pseudomonas protegens CHA0.</title>
        <authorList>
            <person name="Jousset A."/>
            <person name="Schuldes J."/>
            <person name="Keel C."/>
            <person name="Maurhofer M."/>
            <person name="Daniel R."/>
            <person name="Scheu S."/>
            <person name="Thuermer A."/>
        </authorList>
    </citation>
    <scope>NUCLEOTIDE SEQUENCE [LARGE SCALE GENOMIC DNA]</scope>
    <source>
        <strain evidence="4">DSM 19095 / LMG 27888 / CFBP 6595 / CHA0</strain>
    </source>
</reference>
<protein>
    <recommendedName>
        <fullName evidence="5">PrpF protein</fullName>
    </recommendedName>
</protein>
<dbReference type="KEGG" id="pprc:PFLCHA0_c27490"/>
<dbReference type="AlphaFoldDB" id="A0A2C9ELJ5"/>
<name>A0A2C9ELJ5_PSEPH</name>
<accession>A0A2C9ELJ5</accession>